<accession>A0AAV5RC50</accession>
<sequence>MVTAILFVNHASPTTITKFHDLLMNLTLETLPNWEFELSIFLNNKFSKPFNNNNENGHNEFDNILPNRYLYTLQLSYLNNEENNNRMISIINNNKSILTIIPNINNSINNNDLKLKEHILNGCCNNLNNNKSNENLELLLVNKLQSLWTLKQTIRGEGGIGYLINIELGSNNKGEKFKIRTNNCLLHGNFKGFLIEIEHIDELMNETINKNEMILRFTKSIELIKLLIEKFNFPNGNLCFNVLNDSKLDYYSDLCQQYCDALNSI</sequence>
<organism evidence="5 6">
    <name type="scientific">Pichia kluyveri</name>
    <name type="common">Yeast</name>
    <dbReference type="NCBI Taxonomy" id="36015"/>
    <lineage>
        <taxon>Eukaryota</taxon>
        <taxon>Fungi</taxon>
        <taxon>Dikarya</taxon>
        <taxon>Ascomycota</taxon>
        <taxon>Saccharomycotina</taxon>
        <taxon>Pichiomycetes</taxon>
        <taxon>Pichiales</taxon>
        <taxon>Pichiaceae</taxon>
        <taxon>Pichia</taxon>
    </lineage>
</organism>
<dbReference type="Gene3D" id="3.30.310.180">
    <property type="match status" value="1"/>
</dbReference>
<evidence type="ECO:0000256" key="1">
    <source>
        <dbReference type="ARBA" id="ARBA00004123"/>
    </source>
</evidence>
<reference evidence="5 6" key="1">
    <citation type="journal article" date="2023" name="Elife">
        <title>Identification of key yeast species and microbe-microbe interactions impacting larval growth of Drosophila in the wild.</title>
        <authorList>
            <person name="Mure A."/>
            <person name="Sugiura Y."/>
            <person name="Maeda R."/>
            <person name="Honda K."/>
            <person name="Sakurai N."/>
            <person name="Takahashi Y."/>
            <person name="Watada M."/>
            <person name="Katoh T."/>
            <person name="Gotoh A."/>
            <person name="Gotoh Y."/>
            <person name="Taniguchi I."/>
            <person name="Nakamura K."/>
            <person name="Hayashi T."/>
            <person name="Katayama T."/>
            <person name="Uemura T."/>
            <person name="Hattori Y."/>
        </authorList>
    </citation>
    <scope>NUCLEOTIDE SEQUENCE [LARGE SCALE GENOMIC DNA]</scope>
    <source>
        <strain evidence="5 6">PK-24</strain>
    </source>
</reference>
<evidence type="ECO:0000256" key="2">
    <source>
        <dbReference type="ARBA" id="ARBA00010743"/>
    </source>
</evidence>
<dbReference type="GO" id="GO:0006357">
    <property type="term" value="P:regulation of transcription by RNA polymerase II"/>
    <property type="evidence" value="ECO:0007669"/>
    <property type="project" value="InterPro"/>
</dbReference>
<dbReference type="AlphaFoldDB" id="A0AAV5RC50"/>
<name>A0AAV5RC50_PICKL</name>
<dbReference type="EMBL" id="BTGB01000009">
    <property type="protein sequence ID" value="GMM48343.1"/>
    <property type="molecule type" value="Genomic_DNA"/>
</dbReference>
<comment type="function">
    <text evidence="4">Component of the Mediator complex, a coactivator involved in the regulated transcription of nearly all RNA polymerase II-dependent genes. Mediator functions as a bridge to convey information from gene-specific regulatory proteins to the basal RNA polymerase II transcription machinery. Mediator is recruited to promoters by direct interactions with regulatory proteins and serves as a scaffold for the assembly of a functional preinitiation complex with RNA polymerase II and the general transcription factors.</text>
</comment>
<keyword evidence="3 4" id="KW-0539">Nucleus</keyword>
<proteinExistence type="inferred from homology"/>
<comment type="subunit">
    <text evidence="4">Component of the Mediator complex.</text>
</comment>
<keyword evidence="4" id="KW-0805">Transcription regulation</keyword>
<comment type="similarity">
    <text evidence="2 4">Belongs to the Mediator complex subunit 20 family.</text>
</comment>
<keyword evidence="4" id="KW-0010">Activator</keyword>
<protein>
    <recommendedName>
        <fullName evidence="4">Mediator of RNA polymerase II transcription subunit 20</fullName>
    </recommendedName>
    <alternativeName>
        <fullName evidence="4">Mediator complex subunit 20</fullName>
    </alternativeName>
</protein>
<dbReference type="GO" id="GO:0003712">
    <property type="term" value="F:transcription coregulator activity"/>
    <property type="evidence" value="ECO:0007669"/>
    <property type="project" value="InterPro"/>
</dbReference>
<keyword evidence="6" id="KW-1185">Reference proteome</keyword>
<evidence type="ECO:0000256" key="4">
    <source>
        <dbReference type="RuleBase" id="RU364152"/>
    </source>
</evidence>
<dbReference type="InterPro" id="IPR013921">
    <property type="entry name" value="Mediator_Med20"/>
</dbReference>
<comment type="subcellular location">
    <subcellularLocation>
        <location evidence="1 4">Nucleus</location>
    </subcellularLocation>
</comment>
<dbReference type="Pfam" id="PF08612">
    <property type="entry name" value="Med20"/>
    <property type="match status" value="1"/>
</dbReference>
<evidence type="ECO:0000313" key="5">
    <source>
        <dbReference type="EMBL" id="GMM48343.1"/>
    </source>
</evidence>
<keyword evidence="4" id="KW-0804">Transcription</keyword>
<evidence type="ECO:0000313" key="6">
    <source>
        <dbReference type="Proteomes" id="UP001378960"/>
    </source>
</evidence>
<gene>
    <name evidence="4" type="primary">MED20</name>
    <name evidence="5" type="ORF">DAPK24_049410</name>
</gene>
<evidence type="ECO:0000256" key="3">
    <source>
        <dbReference type="ARBA" id="ARBA00023242"/>
    </source>
</evidence>
<comment type="caution">
    <text evidence="5">The sequence shown here is derived from an EMBL/GenBank/DDBJ whole genome shotgun (WGS) entry which is preliminary data.</text>
</comment>
<dbReference type="Proteomes" id="UP001378960">
    <property type="component" value="Unassembled WGS sequence"/>
</dbReference>
<dbReference type="GO" id="GO:0016592">
    <property type="term" value="C:mediator complex"/>
    <property type="evidence" value="ECO:0007669"/>
    <property type="project" value="InterPro"/>
</dbReference>